<accession>A0A7D9E8A4</accession>
<dbReference type="GO" id="GO:0005524">
    <property type="term" value="F:ATP binding"/>
    <property type="evidence" value="ECO:0007669"/>
    <property type="project" value="UniProtKB-UniRule"/>
</dbReference>
<dbReference type="InterPro" id="IPR011009">
    <property type="entry name" value="Kinase-like_dom_sf"/>
</dbReference>
<evidence type="ECO:0000259" key="19">
    <source>
        <dbReference type="PROSITE" id="PS50011"/>
    </source>
</evidence>
<evidence type="ECO:0000313" key="21">
    <source>
        <dbReference type="Proteomes" id="UP001152795"/>
    </source>
</evidence>
<keyword evidence="20" id="KW-0648">Protein biosynthesis</keyword>
<evidence type="ECO:0000256" key="7">
    <source>
        <dbReference type="ARBA" id="ARBA00022777"/>
    </source>
</evidence>
<keyword evidence="21" id="KW-1185">Reference proteome</keyword>
<dbReference type="InterPro" id="IPR054521">
    <property type="entry name" value="HRI2_3H"/>
</dbReference>
<keyword evidence="4" id="KW-0808">Transferase</keyword>
<evidence type="ECO:0000256" key="8">
    <source>
        <dbReference type="ARBA" id="ARBA00022840"/>
    </source>
</evidence>
<evidence type="ECO:0000256" key="6">
    <source>
        <dbReference type="ARBA" id="ARBA00022741"/>
    </source>
</evidence>
<comment type="catalytic activity">
    <reaction evidence="18">
        <text>L-seryl-[protein] + ATP = O-phospho-L-seryl-[protein] + ADP + H(+)</text>
        <dbReference type="Rhea" id="RHEA:17989"/>
        <dbReference type="Rhea" id="RHEA-COMP:9863"/>
        <dbReference type="Rhea" id="RHEA-COMP:11604"/>
        <dbReference type="ChEBI" id="CHEBI:15378"/>
        <dbReference type="ChEBI" id="CHEBI:29999"/>
        <dbReference type="ChEBI" id="CHEBI:30616"/>
        <dbReference type="ChEBI" id="CHEBI:83421"/>
        <dbReference type="ChEBI" id="CHEBI:456216"/>
        <dbReference type="EC" id="2.7.11.1"/>
    </reaction>
    <physiologicalReaction direction="left-to-right" evidence="18">
        <dbReference type="Rhea" id="RHEA:17990"/>
    </physiologicalReaction>
</comment>
<evidence type="ECO:0000256" key="14">
    <source>
        <dbReference type="ARBA" id="ARBA00042456"/>
    </source>
</evidence>
<dbReference type="Pfam" id="PF00069">
    <property type="entry name" value="Pkinase"/>
    <property type="match status" value="3"/>
</dbReference>
<keyword evidence="6" id="KW-0547">Nucleotide-binding</keyword>
<keyword evidence="5" id="KW-0677">Repeat</keyword>
<dbReference type="CDD" id="cd13996">
    <property type="entry name" value="STKc_EIF2AK"/>
    <property type="match status" value="1"/>
</dbReference>
<evidence type="ECO:0000256" key="10">
    <source>
        <dbReference type="ARBA" id="ARBA00023157"/>
    </source>
</evidence>
<dbReference type="Pfam" id="PF22949">
    <property type="entry name" value="HRI2_3H"/>
    <property type="match status" value="1"/>
</dbReference>
<dbReference type="GO" id="GO:0005634">
    <property type="term" value="C:nucleus"/>
    <property type="evidence" value="ECO:0007669"/>
    <property type="project" value="TreeGrafter"/>
</dbReference>
<dbReference type="PANTHER" id="PTHR11042">
    <property type="entry name" value="EUKARYOTIC TRANSLATION INITIATION FACTOR 2-ALPHA KINASE EIF2-ALPHA KINASE -RELATED"/>
    <property type="match status" value="1"/>
</dbReference>
<dbReference type="InterPro" id="IPR017441">
    <property type="entry name" value="Protein_kinase_ATP_BS"/>
</dbReference>
<dbReference type="PROSITE" id="PS50011">
    <property type="entry name" value="PROTEIN_KINASE_DOM"/>
    <property type="match status" value="1"/>
</dbReference>
<evidence type="ECO:0000256" key="3">
    <source>
        <dbReference type="ARBA" id="ARBA00022553"/>
    </source>
</evidence>
<evidence type="ECO:0000256" key="16">
    <source>
        <dbReference type="ARBA" id="ARBA00046654"/>
    </source>
</evidence>
<dbReference type="InterPro" id="IPR000719">
    <property type="entry name" value="Prot_kinase_dom"/>
</dbReference>
<evidence type="ECO:0000256" key="18">
    <source>
        <dbReference type="ARBA" id="ARBA00048977"/>
    </source>
</evidence>
<dbReference type="EMBL" id="CACRXK020004833">
    <property type="protein sequence ID" value="CAB4004207.1"/>
    <property type="molecule type" value="Genomic_DNA"/>
</dbReference>
<evidence type="ECO:0000256" key="4">
    <source>
        <dbReference type="ARBA" id="ARBA00022679"/>
    </source>
</evidence>
<dbReference type="SUPFAM" id="SSF56112">
    <property type="entry name" value="Protein kinase-like (PK-like)"/>
    <property type="match status" value="1"/>
</dbReference>
<evidence type="ECO:0000313" key="20">
    <source>
        <dbReference type="EMBL" id="CAB4004207.1"/>
    </source>
</evidence>
<dbReference type="GO" id="GO:0004694">
    <property type="term" value="F:eukaryotic translation initiation factor 2alpha kinase activity"/>
    <property type="evidence" value="ECO:0007669"/>
    <property type="project" value="TreeGrafter"/>
</dbReference>
<dbReference type="Gene3D" id="1.10.510.10">
    <property type="entry name" value="Transferase(Phosphotransferase) domain 1"/>
    <property type="match status" value="1"/>
</dbReference>
<reference evidence="20" key="1">
    <citation type="submission" date="2020-04" db="EMBL/GenBank/DDBJ databases">
        <authorList>
            <person name="Alioto T."/>
            <person name="Alioto T."/>
            <person name="Gomez Garrido J."/>
        </authorList>
    </citation>
    <scope>NUCLEOTIDE SEQUENCE</scope>
    <source>
        <strain evidence="20">A484AB</strain>
    </source>
</reference>
<evidence type="ECO:0000256" key="12">
    <source>
        <dbReference type="ARBA" id="ARBA00037982"/>
    </source>
</evidence>
<dbReference type="Proteomes" id="UP001152795">
    <property type="component" value="Unassembled WGS sequence"/>
</dbReference>
<comment type="similarity">
    <text evidence="12">Belongs to the protein kinase superfamily. Ser/Thr protein kinase family. GCN2 subfamily.</text>
</comment>
<name>A0A7D9E8A4_PARCT</name>
<dbReference type="PROSITE" id="PS00107">
    <property type="entry name" value="PROTEIN_KINASE_ATP"/>
    <property type="match status" value="1"/>
</dbReference>
<comment type="subunit">
    <text evidence="16">Synthesized in an inactive form that binds to the N-terminal domain of CDC37. Has to be associated with a multiprotein complex containing Hsp90, CDC37 and PPP5C for maturation and activation by autophosphorylation. The phosphatase PPP5C modulates this activation. Homodimer; homodimerizes in presence of heme, forming a disulfide-linked inactive homodimer. Interacts with DELE1; binds both to full-length DELE1 and processed form of DELE1 (S-DELE1) in response to stress, leading to activate its protein kinase activity and trigger the integrated stress response (ISR).</text>
</comment>
<dbReference type="OrthoDB" id="1405469at2759"/>
<evidence type="ECO:0000256" key="9">
    <source>
        <dbReference type="ARBA" id="ARBA00022843"/>
    </source>
</evidence>
<feature type="domain" description="Protein kinase" evidence="19">
    <location>
        <begin position="158"/>
        <end position="602"/>
    </location>
</feature>
<dbReference type="AlphaFoldDB" id="A0A7D9E8A4"/>
<dbReference type="GO" id="GO:0017148">
    <property type="term" value="P:negative regulation of translation"/>
    <property type="evidence" value="ECO:0007669"/>
    <property type="project" value="UniProtKB-KW"/>
</dbReference>
<keyword evidence="7 20" id="KW-0418">Kinase</keyword>
<dbReference type="PANTHER" id="PTHR11042:SF160">
    <property type="entry name" value="EUKARYOTIC TRANSLATION INITIATION FACTOR 2-ALPHA KINASE 1"/>
    <property type="match status" value="1"/>
</dbReference>
<evidence type="ECO:0000256" key="15">
    <source>
        <dbReference type="ARBA" id="ARBA00042914"/>
    </source>
</evidence>
<proteinExistence type="inferred from homology"/>
<keyword evidence="11" id="KW-0652">Protein synthesis inhibitor</keyword>
<sequence>MERQRTRVWTQTTFEKPNFQNHSNFDDSGIQTDVIHALERRIPNHFLVIALVKQLCTLYIEDADKRTETFNVICEQLARMKILPTFALHEDFSVVREKYIAAFHNVLLTAAGANDSPLKIPVRPGGISLVGRCPAVSKQLLQAQKLLNYNTSRYKEEFQELEKLGKGGFGSVYKVKNRLDGREYAVKKVYLSEKDLPNCFKVLREVKVLAQLRHPNVVGYQSAWLESVTSENTMSTNVPRISTHPGRLMDLDSHSNIFHRADSQESDGSHIVFKTSDTSFDGDSSVGHNEAVASPPTSPGNFKGPLLSPCNSLMSMNSLGIQRSASDANLERFTNSKSYKKSHLHLHIPNNIKKSHNYSKESDSSNTGDSINGKGFGIVLFIQMELCDITLRQWLLERNQELINNGGQVNRKENMNIFKQIAVGVNYIHSQGLIHRDLKPSNIFLHRDKRYDDSYEYRVKIGDFGLARTDLFRADPPNGTEFTSLIEPLTPLFPGDSPSVASPSSQTLGVGTCTYASPEQLHNKEYCFKVDIYSLGIVLFEFFQPFNTDMEKHKCIKDLRKGVVPHEFRQLWPEQTDLILLMMAKDPENRPTADDIVSMDIVSEKNKCFAEMLTKLETEQKENEFLREKIRQLELESRKKDDLLMQLRSEQKLKCELCGKLTF</sequence>
<dbReference type="SMART" id="SM00220">
    <property type="entry name" value="S_TKc"/>
    <property type="match status" value="1"/>
</dbReference>
<keyword evidence="10" id="KW-1015">Disulfide bond</keyword>
<keyword evidence="9" id="KW-0832">Ubl conjugation</keyword>
<evidence type="ECO:0000256" key="13">
    <source>
        <dbReference type="ARBA" id="ARBA00040433"/>
    </source>
</evidence>
<comment type="catalytic activity">
    <reaction evidence="17">
        <text>L-threonyl-[protein] + ATP = O-phospho-L-threonyl-[protein] + ADP + H(+)</text>
        <dbReference type="Rhea" id="RHEA:46608"/>
        <dbReference type="Rhea" id="RHEA-COMP:11060"/>
        <dbReference type="Rhea" id="RHEA-COMP:11605"/>
        <dbReference type="ChEBI" id="CHEBI:15378"/>
        <dbReference type="ChEBI" id="CHEBI:30013"/>
        <dbReference type="ChEBI" id="CHEBI:30616"/>
        <dbReference type="ChEBI" id="CHEBI:61977"/>
        <dbReference type="ChEBI" id="CHEBI:456216"/>
        <dbReference type="EC" id="2.7.11.1"/>
    </reaction>
    <physiologicalReaction direction="left-to-right" evidence="17">
        <dbReference type="Rhea" id="RHEA:46609"/>
    </physiologicalReaction>
</comment>
<evidence type="ECO:0000256" key="11">
    <source>
        <dbReference type="ARBA" id="ARBA00023193"/>
    </source>
</evidence>
<dbReference type="InterPro" id="IPR050339">
    <property type="entry name" value="CC_SR_Kinase"/>
</dbReference>
<dbReference type="GO" id="GO:0005737">
    <property type="term" value="C:cytoplasm"/>
    <property type="evidence" value="ECO:0007669"/>
    <property type="project" value="TreeGrafter"/>
</dbReference>
<keyword evidence="20" id="KW-0396">Initiation factor</keyword>
<gene>
    <name evidence="20" type="ORF">PACLA_8A063198</name>
</gene>
<keyword evidence="3" id="KW-0597">Phosphoprotein</keyword>
<keyword evidence="2" id="KW-0723">Serine/threonine-protein kinase</keyword>
<evidence type="ECO:0000256" key="1">
    <source>
        <dbReference type="ARBA" id="ARBA00012513"/>
    </source>
</evidence>
<dbReference type="PROSITE" id="PS00108">
    <property type="entry name" value="PROTEIN_KINASE_ST"/>
    <property type="match status" value="1"/>
</dbReference>
<evidence type="ECO:0000256" key="5">
    <source>
        <dbReference type="ARBA" id="ARBA00022737"/>
    </source>
</evidence>
<evidence type="ECO:0000256" key="17">
    <source>
        <dbReference type="ARBA" id="ARBA00048659"/>
    </source>
</evidence>
<comment type="caution">
    <text evidence="20">The sequence shown here is derived from an EMBL/GenBank/DDBJ whole genome shotgun (WGS) entry which is preliminary data.</text>
</comment>
<dbReference type="FunFam" id="1.10.510.10:FF:001167">
    <property type="entry name" value="Uncharacterized protein"/>
    <property type="match status" value="1"/>
</dbReference>
<keyword evidence="8" id="KW-0067">ATP-binding</keyword>
<dbReference type="GO" id="GO:0003743">
    <property type="term" value="F:translation initiation factor activity"/>
    <property type="evidence" value="ECO:0007669"/>
    <property type="project" value="UniProtKB-KW"/>
</dbReference>
<dbReference type="Gene3D" id="3.30.200.20">
    <property type="entry name" value="Phosphorylase Kinase, domain 1"/>
    <property type="match status" value="1"/>
</dbReference>
<dbReference type="InterPro" id="IPR008271">
    <property type="entry name" value="Ser/Thr_kinase_AS"/>
</dbReference>
<protein>
    <recommendedName>
        <fullName evidence="13">Eukaryotic translation initiation factor 2-alpha kinase 1</fullName>
        <ecNumber evidence="1">2.7.11.1</ecNumber>
    </recommendedName>
    <alternativeName>
        <fullName evidence="15">Heme-regulated eukaryotic initiation factor eIF-2-alpha kinase</fullName>
    </alternativeName>
    <alternativeName>
        <fullName evidence="14">Hemin-sensitive initiation factor 2-alpha kinase</fullName>
    </alternativeName>
</protein>
<dbReference type="EC" id="2.7.11.1" evidence="1"/>
<organism evidence="20 21">
    <name type="scientific">Paramuricea clavata</name>
    <name type="common">Red gorgonian</name>
    <name type="synonym">Violescent sea-whip</name>
    <dbReference type="NCBI Taxonomy" id="317549"/>
    <lineage>
        <taxon>Eukaryota</taxon>
        <taxon>Metazoa</taxon>
        <taxon>Cnidaria</taxon>
        <taxon>Anthozoa</taxon>
        <taxon>Octocorallia</taxon>
        <taxon>Malacalcyonacea</taxon>
        <taxon>Plexauridae</taxon>
        <taxon>Paramuricea</taxon>
    </lineage>
</organism>
<evidence type="ECO:0000256" key="2">
    <source>
        <dbReference type="ARBA" id="ARBA00022527"/>
    </source>
</evidence>